<feature type="compositionally biased region" description="Polar residues" evidence="9">
    <location>
        <begin position="985"/>
        <end position="995"/>
    </location>
</feature>
<dbReference type="InterPro" id="IPR023996">
    <property type="entry name" value="TonB-dep_OMP_SusC/RagA"/>
</dbReference>
<dbReference type="Pfam" id="PF13715">
    <property type="entry name" value="CarbopepD_reg_2"/>
    <property type="match status" value="1"/>
</dbReference>
<dbReference type="RefSeq" id="WP_102756990.1">
    <property type="nucleotide sequence ID" value="NZ_CP025791.1"/>
</dbReference>
<dbReference type="GO" id="GO:0015344">
    <property type="term" value="F:siderophore uptake transmembrane transporter activity"/>
    <property type="evidence" value="ECO:0007669"/>
    <property type="project" value="TreeGrafter"/>
</dbReference>
<dbReference type="GO" id="GO:0044718">
    <property type="term" value="P:siderophore transmembrane transport"/>
    <property type="evidence" value="ECO:0007669"/>
    <property type="project" value="TreeGrafter"/>
</dbReference>
<dbReference type="InterPro" id="IPR039426">
    <property type="entry name" value="TonB-dep_rcpt-like"/>
</dbReference>
<evidence type="ECO:0000256" key="4">
    <source>
        <dbReference type="ARBA" id="ARBA00022692"/>
    </source>
</evidence>
<evidence type="ECO:0000256" key="10">
    <source>
        <dbReference type="SAM" id="SignalP"/>
    </source>
</evidence>
<evidence type="ECO:0000313" key="12">
    <source>
        <dbReference type="EMBL" id="AUP80338.1"/>
    </source>
</evidence>
<evidence type="ECO:0000256" key="1">
    <source>
        <dbReference type="ARBA" id="ARBA00004571"/>
    </source>
</evidence>
<dbReference type="PROSITE" id="PS52016">
    <property type="entry name" value="TONB_DEPENDENT_REC_3"/>
    <property type="match status" value="1"/>
</dbReference>
<keyword evidence="4 8" id="KW-0812">Transmembrane</keyword>
<keyword evidence="6 8" id="KW-0472">Membrane</keyword>
<dbReference type="Gene3D" id="2.40.170.20">
    <property type="entry name" value="TonB-dependent receptor, beta-barrel domain"/>
    <property type="match status" value="1"/>
</dbReference>
<comment type="subcellular location">
    <subcellularLocation>
        <location evidence="1 8">Cell outer membrane</location>
        <topology evidence="1 8">Multi-pass membrane protein</topology>
    </subcellularLocation>
</comment>
<dbReference type="InterPro" id="IPR012910">
    <property type="entry name" value="Plug_dom"/>
</dbReference>
<accession>A0A2K9PU35</accession>
<dbReference type="SUPFAM" id="SSF56935">
    <property type="entry name" value="Porins"/>
    <property type="match status" value="1"/>
</dbReference>
<dbReference type="Pfam" id="PF07715">
    <property type="entry name" value="Plug"/>
    <property type="match status" value="1"/>
</dbReference>
<dbReference type="AlphaFoldDB" id="A0A2K9PU35"/>
<name>A0A2K9PU35_9FLAO</name>
<dbReference type="NCBIfam" id="TIGR04056">
    <property type="entry name" value="OMP_RagA_SusC"/>
    <property type="match status" value="1"/>
</dbReference>
<dbReference type="Gene3D" id="2.60.40.1120">
    <property type="entry name" value="Carboxypeptidase-like, regulatory domain"/>
    <property type="match status" value="1"/>
</dbReference>
<evidence type="ECO:0000313" key="13">
    <source>
        <dbReference type="Proteomes" id="UP000235826"/>
    </source>
</evidence>
<organism evidence="12 13">
    <name type="scientific">Flavivirga eckloniae</name>
    <dbReference type="NCBI Taxonomy" id="1803846"/>
    <lineage>
        <taxon>Bacteria</taxon>
        <taxon>Pseudomonadati</taxon>
        <taxon>Bacteroidota</taxon>
        <taxon>Flavobacteriia</taxon>
        <taxon>Flavobacteriales</taxon>
        <taxon>Flavobacteriaceae</taxon>
        <taxon>Flavivirga</taxon>
    </lineage>
</organism>
<feature type="signal peptide" evidence="10">
    <location>
        <begin position="1"/>
        <end position="22"/>
    </location>
</feature>
<evidence type="ECO:0000256" key="9">
    <source>
        <dbReference type="SAM" id="MobiDB-lite"/>
    </source>
</evidence>
<keyword evidence="13" id="KW-1185">Reference proteome</keyword>
<keyword evidence="2 8" id="KW-0813">Transport</keyword>
<sequence>MKTKFSVMLTLFLALAVQLAFAQEKTISGVISDESGLPLPGASVLVKGTKTGTSSNFDGRYSIRASQGQSLVFSFVGYSTKEIIIGASNTIDITLIEDAESLQEVIVTGTAKGRSIKELSFALGQVNNELLDNVPATSAGQALQGKISGLNISPSGGQPGSDVSIQLRTANSIATGQNPLIILDGVILEGGLADINTEDIDRIEVAKGAAGASLYGSRAANGVIQIFSKRGKYSDKVNVTYRSELGWRNVNSEYDLATTHKFLMLPDGSNFDLSTGSRQLDPDGFADNPYPAGSTLYDNQDRVFQTGHFNSHFASINGGGETARYLFSYSRLDDEGIIKEVDNYRRDNFRLNLDSKLSEKLNVKTSLFYGNSSRDAGINSGSTLNALFATLMTEPIHDMLAPNEEDGSPYNYDFDTIDGNNRNPLYSLANNDREERRNRVLGNVALDYEVMPWLTLNGSYSYDYENNTFENYIPKGYLSDSPDGQAQNIGFIQRSNFNGRAQNIRFNALFSKAFGEDDAFNLNLRLSYLNERYNSTFNNSEGYNLAVSDIRSLDNIKDRPALASESQTIISDSYFAIADIDYKKKYIFSGVVRREGSSLFGPDTRWANYFRASLAYRLTEDFEIPGVQELKLRASYGTAGIRPTYEMRFETFTLRNGAATKSTIGNNELKPAKTGEMELGINIDFLDRFNFEFNYVKAITDDQILNVPLSAATGFGSQWRNAGEIEGTTLEASLNYDIIRNNDFSWNLGIVWDKSKQEITRLDVPSYLTGPGTQNTTFFRVEEGQNFGIMYGSDFIRSLSDLPAGLDPNDYQVNAEGYVVDAATGSTPVARVDDEGNAFFVIGDITPDFRMGINTTLKYKNLSLYTLFDWKQGGDIYNRTNQWLYRDTRHAVSANSQVPAAFYAGLYNTGNPSSGFIEDGSFVKLRELSLYYTLDGEKMGNIGNFIERMRIGFIGRNLITWTDYTGFDPEITNQAEAGRSDLTSRDTNGLGNDANTPGGDPNVFKVDNFPYPTTRSYSFSIQLNF</sequence>
<protein>
    <recommendedName>
        <fullName evidence="11">TonB-dependent receptor plug domain-containing protein</fullName>
    </recommendedName>
</protein>
<dbReference type="PANTHER" id="PTHR30069:SF29">
    <property type="entry name" value="HEMOGLOBIN AND HEMOGLOBIN-HAPTOGLOBIN-BINDING PROTEIN 1-RELATED"/>
    <property type="match status" value="1"/>
</dbReference>
<dbReference type="Proteomes" id="UP000235826">
    <property type="component" value="Chromosome"/>
</dbReference>
<dbReference type="PANTHER" id="PTHR30069">
    <property type="entry name" value="TONB-DEPENDENT OUTER MEMBRANE RECEPTOR"/>
    <property type="match status" value="1"/>
</dbReference>
<evidence type="ECO:0000259" key="11">
    <source>
        <dbReference type="Pfam" id="PF07715"/>
    </source>
</evidence>
<gene>
    <name evidence="12" type="ORF">C1H87_17140</name>
</gene>
<feature type="chain" id="PRO_5014960001" description="TonB-dependent receptor plug domain-containing protein" evidence="10">
    <location>
        <begin position="23"/>
        <end position="1025"/>
    </location>
</feature>
<dbReference type="GO" id="GO:0009279">
    <property type="term" value="C:cell outer membrane"/>
    <property type="evidence" value="ECO:0007669"/>
    <property type="project" value="UniProtKB-SubCell"/>
</dbReference>
<evidence type="ECO:0000256" key="6">
    <source>
        <dbReference type="ARBA" id="ARBA00023136"/>
    </source>
</evidence>
<dbReference type="Gene3D" id="2.170.130.10">
    <property type="entry name" value="TonB-dependent receptor, plug domain"/>
    <property type="match status" value="1"/>
</dbReference>
<evidence type="ECO:0000256" key="2">
    <source>
        <dbReference type="ARBA" id="ARBA00022448"/>
    </source>
</evidence>
<keyword evidence="5 10" id="KW-0732">Signal</keyword>
<evidence type="ECO:0000256" key="5">
    <source>
        <dbReference type="ARBA" id="ARBA00022729"/>
    </source>
</evidence>
<keyword evidence="3 8" id="KW-1134">Transmembrane beta strand</keyword>
<keyword evidence="7 8" id="KW-0998">Cell outer membrane</keyword>
<evidence type="ECO:0000256" key="7">
    <source>
        <dbReference type="ARBA" id="ARBA00023237"/>
    </source>
</evidence>
<dbReference type="SUPFAM" id="SSF49464">
    <property type="entry name" value="Carboxypeptidase regulatory domain-like"/>
    <property type="match status" value="1"/>
</dbReference>
<dbReference type="InterPro" id="IPR036942">
    <property type="entry name" value="Beta-barrel_TonB_sf"/>
</dbReference>
<dbReference type="InterPro" id="IPR008969">
    <property type="entry name" value="CarboxyPept-like_regulatory"/>
</dbReference>
<dbReference type="KEGG" id="fek:C1H87_17140"/>
<comment type="similarity">
    <text evidence="8">Belongs to the TonB-dependent receptor family.</text>
</comment>
<evidence type="ECO:0000256" key="3">
    <source>
        <dbReference type="ARBA" id="ARBA00022452"/>
    </source>
</evidence>
<dbReference type="EMBL" id="CP025791">
    <property type="protein sequence ID" value="AUP80338.1"/>
    <property type="molecule type" value="Genomic_DNA"/>
</dbReference>
<feature type="domain" description="TonB-dependent receptor plug" evidence="11">
    <location>
        <begin position="118"/>
        <end position="223"/>
    </location>
</feature>
<evidence type="ECO:0000256" key="8">
    <source>
        <dbReference type="PROSITE-ProRule" id="PRU01360"/>
    </source>
</evidence>
<dbReference type="InterPro" id="IPR037066">
    <property type="entry name" value="Plug_dom_sf"/>
</dbReference>
<reference evidence="12 13" key="1">
    <citation type="submission" date="2018-01" db="EMBL/GenBank/DDBJ databases">
        <title>Complete genome sequence of Flavivirga eckloniae ECD14 isolated from seaweed Ecklonia cava.</title>
        <authorList>
            <person name="Lee J.H."/>
            <person name="Baik K.S."/>
            <person name="Seong C.N."/>
        </authorList>
    </citation>
    <scope>NUCLEOTIDE SEQUENCE [LARGE SCALE GENOMIC DNA]</scope>
    <source>
        <strain evidence="12 13">ECD14</strain>
    </source>
</reference>
<proteinExistence type="inferred from homology"/>
<dbReference type="OrthoDB" id="9768177at2"/>
<feature type="region of interest" description="Disordered" evidence="9">
    <location>
        <begin position="976"/>
        <end position="1003"/>
    </location>
</feature>